<feature type="compositionally biased region" description="Basic and acidic residues" evidence="5">
    <location>
        <begin position="443"/>
        <end position="457"/>
    </location>
</feature>
<comment type="similarity">
    <text evidence="2">Belongs to the GCF family.</text>
</comment>
<sequence>MSLFRKPKKIQRRMFCADDEDEVDPEPPPPPLISHEREKKENKPLKTTSLLSFADEEEDGEVFKVKKSSQSKRLAKRREKERRRVPDGDSNKYDNNVQEEEKMVTDSNQQEKKKSKVTLEGLILSGRAALAADGSGDVSGSGSDEEGEQEEEDQGHGFHRYRAESVRAALAGAPGLIPDAALIHAARKTRQQARELGGDYVPVKTEPAPGSRLVRDDGSGDDDDEEGRIHVRGLDLPSDKPKRGTAAAPTNEELDSEAEEWEEQQMQKSMPAICDIPTSIILLGENMSELNPFSVAPAPPRLHSEPHLRPLPAVPPIQSANALLVALTNRLEELQTDREQSSLKREEYRDRLLNAARMRESRAARTAHLDAAYRRAQAARGFLTDLVECLDEKMPTLEALEGRALALARRRCEFLVERRRADVRDQADDTLALSARPGAAKPIESEEKRRRCAEREGRRRARRMRREECAAAAGAPPSHRDGDSSDDSLPPNELHLHQRETEAIRAASAELFADTLPAWRNLRGVCGQLAQWRRRSPAMYADAYVADCLPKLLGPYVRHQLILWNPLADEDNEDYEKMDWYKCLMMYGVRRERSSSTSSGSSSEETECSASEVTEEAVRNDPDLGLVPALICRVLMPKLTELVEVAWDPVCVRACVRLRHLLVRLASVPGARPSLVPLAQAARARLAHALHADAFLPPLLPAVADGPAGVFWRRCLGAGVRLLRATLALCGPPALLNAEPLVISLLETLCCAAGAAPGPMAAAAACALSDTLPRAGRLRSAALHRLAALATRALARLQPDNPLHLKGLEQARSVIAEAKAAE</sequence>
<feature type="compositionally biased region" description="Basic and acidic residues" evidence="5">
    <location>
        <begin position="82"/>
        <end position="92"/>
    </location>
</feature>
<comment type="subcellular location">
    <subcellularLocation>
        <location evidence="1">Nucleus</location>
    </subcellularLocation>
</comment>
<keyword evidence="4" id="KW-0175">Coiled coil</keyword>
<reference evidence="7" key="1">
    <citation type="submission" date="2021-12" db="EMBL/GenBank/DDBJ databases">
        <authorList>
            <person name="King R."/>
        </authorList>
    </citation>
    <scope>NUCLEOTIDE SEQUENCE</scope>
</reference>
<feature type="region of interest" description="Disordered" evidence="5">
    <location>
        <begin position="429"/>
        <end position="493"/>
    </location>
</feature>
<dbReference type="InterPro" id="IPR012890">
    <property type="entry name" value="GCFC2-like"/>
</dbReference>
<feature type="domain" description="GCF C-terminal" evidence="6">
    <location>
        <begin position="524"/>
        <end position="692"/>
    </location>
</feature>
<protein>
    <recommendedName>
        <fullName evidence="6">GCF C-terminal domain-containing protein</fullName>
    </recommendedName>
</protein>
<dbReference type="PANTHER" id="PTHR12214:SF0">
    <property type="entry name" value="LD29489P"/>
    <property type="match status" value="1"/>
</dbReference>
<organism evidence="7 8">
    <name type="scientific">Chilo suppressalis</name>
    <name type="common">Asiatic rice borer moth</name>
    <dbReference type="NCBI Taxonomy" id="168631"/>
    <lineage>
        <taxon>Eukaryota</taxon>
        <taxon>Metazoa</taxon>
        <taxon>Ecdysozoa</taxon>
        <taxon>Arthropoda</taxon>
        <taxon>Hexapoda</taxon>
        <taxon>Insecta</taxon>
        <taxon>Pterygota</taxon>
        <taxon>Neoptera</taxon>
        <taxon>Endopterygota</taxon>
        <taxon>Lepidoptera</taxon>
        <taxon>Glossata</taxon>
        <taxon>Ditrysia</taxon>
        <taxon>Pyraloidea</taxon>
        <taxon>Crambidae</taxon>
        <taxon>Crambinae</taxon>
        <taxon>Chilo</taxon>
    </lineage>
</organism>
<feature type="compositionally biased region" description="Basic and acidic residues" evidence="5">
    <location>
        <begin position="99"/>
        <end position="112"/>
    </location>
</feature>
<feature type="compositionally biased region" description="Basic and acidic residues" evidence="5">
    <location>
        <begin position="34"/>
        <end position="44"/>
    </location>
</feature>
<evidence type="ECO:0000256" key="2">
    <source>
        <dbReference type="ARBA" id="ARBA00010801"/>
    </source>
</evidence>
<feature type="compositionally biased region" description="Basic residues" evidence="5">
    <location>
        <begin position="65"/>
        <end position="81"/>
    </location>
</feature>
<name>A0ABN8BGZ9_CHISP</name>
<evidence type="ECO:0000256" key="1">
    <source>
        <dbReference type="ARBA" id="ARBA00004123"/>
    </source>
</evidence>
<evidence type="ECO:0000256" key="4">
    <source>
        <dbReference type="SAM" id="Coils"/>
    </source>
</evidence>
<evidence type="ECO:0000256" key="5">
    <source>
        <dbReference type="SAM" id="MobiDB-lite"/>
    </source>
</evidence>
<evidence type="ECO:0000313" key="7">
    <source>
        <dbReference type="EMBL" id="CAH0406201.1"/>
    </source>
</evidence>
<evidence type="ECO:0000259" key="6">
    <source>
        <dbReference type="Pfam" id="PF07842"/>
    </source>
</evidence>
<dbReference type="Proteomes" id="UP001153292">
    <property type="component" value="Chromosome 5"/>
</dbReference>
<dbReference type="EMBL" id="OU963898">
    <property type="protein sequence ID" value="CAH0406201.1"/>
    <property type="molecule type" value="Genomic_DNA"/>
</dbReference>
<feature type="compositionally biased region" description="Basic residues" evidence="5">
    <location>
        <begin position="1"/>
        <end position="12"/>
    </location>
</feature>
<proteinExistence type="inferred from homology"/>
<feature type="compositionally biased region" description="Acidic residues" evidence="5">
    <location>
        <begin position="252"/>
        <end position="263"/>
    </location>
</feature>
<evidence type="ECO:0000313" key="8">
    <source>
        <dbReference type="Proteomes" id="UP001153292"/>
    </source>
</evidence>
<feature type="compositionally biased region" description="Low complexity" evidence="5">
    <location>
        <begin position="133"/>
        <end position="142"/>
    </location>
</feature>
<feature type="region of interest" description="Disordered" evidence="5">
    <location>
        <begin position="594"/>
        <end position="616"/>
    </location>
</feature>
<gene>
    <name evidence="7" type="ORF">CHILSU_LOCUS9575</name>
</gene>
<feature type="region of interest" description="Disordered" evidence="5">
    <location>
        <begin position="1"/>
        <end position="161"/>
    </location>
</feature>
<feature type="coiled-coil region" evidence="4">
    <location>
        <begin position="317"/>
        <end position="351"/>
    </location>
</feature>
<feature type="region of interest" description="Disordered" evidence="5">
    <location>
        <begin position="188"/>
        <end position="267"/>
    </location>
</feature>
<feature type="compositionally biased region" description="Low complexity" evidence="5">
    <location>
        <begin position="595"/>
        <end position="612"/>
    </location>
</feature>
<dbReference type="InterPro" id="IPR022783">
    <property type="entry name" value="GCFC_dom"/>
</dbReference>
<evidence type="ECO:0000256" key="3">
    <source>
        <dbReference type="ARBA" id="ARBA00023242"/>
    </source>
</evidence>
<feature type="compositionally biased region" description="Basic and acidic residues" evidence="5">
    <location>
        <begin position="227"/>
        <end position="242"/>
    </location>
</feature>
<accession>A0ABN8BGZ9</accession>
<keyword evidence="8" id="KW-1185">Reference proteome</keyword>
<dbReference type="PANTHER" id="PTHR12214">
    <property type="entry name" value="GC-RICH SEQUENCE DNA-BINDING FACTOR"/>
    <property type="match status" value="1"/>
</dbReference>
<feature type="compositionally biased region" description="Acidic residues" evidence="5">
    <location>
        <begin position="143"/>
        <end position="153"/>
    </location>
</feature>
<dbReference type="Pfam" id="PF07842">
    <property type="entry name" value="GCFC"/>
    <property type="match status" value="1"/>
</dbReference>
<keyword evidence="3" id="KW-0539">Nucleus</keyword>